<evidence type="ECO:0000256" key="4">
    <source>
        <dbReference type="ARBA" id="ARBA00023239"/>
    </source>
</evidence>
<dbReference type="AlphaFoldDB" id="A0A9D2J910"/>
<dbReference type="Gene3D" id="3.90.1150.10">
    <property type="entry name" value="Aspartate Aminotransferase, domain 1"/>
    <property type="match status" value="1"/>
</dbReference>
<dbReference type="Pfam" id="PF00155">
    <property type="entry name" value="Aminotran_1_2"/>
    <property type="match status" value="1"/>
</dbReference>
<dbReference type="Gene3D" id="3.40.640.10">
    <property type="entry name" value="Type I PLP-dependent aspartate aminotransferase-like (Major domain)"/>
    <property type="match status" value="1"/>
</dbReference>
<evidence type="ECO:0000256" key="2">
    <source>
        <dbReference type="ARBA" id="ARBA00012224"/>
    </source>
</evidence>
<reference evidence="7" key="1">
    <citation type="journal article" date="2021" name="PeerJ">
        <title>Extensive microbial diversity within the chicken gut microbiome revealed by metagenomics and culture.</title>
        <authorList>
            <person name="Gilroy R."/>
            <person name="Ravi A."/>
            <person name="Getino M."/>
            <person name="Pursley I."/>
            <person name="Horton D.L."/>
            <person name="Alikhan N.F."/>
            <person name="Baker D."/>
            <person name="Gharbi K."/>
            <person name="Hall N."/>
            <person name="Watson M."/>
            <person name="Adriaenssens E.M."/>
            <person name="Foster-Nyarko E."/>
            <person name="Jarju S."/>
            <person name="Secka A."/>
            <person name="Antonio M."/>
            <person name="Oren A."/>
            <person name="Chaudhuri R.R."/>
            <person name="La Ragione R."/>
            <person name="Hildebrand F."/>
            <person name="Pallen M.J."/>
        </authorList>
    </citation>
    <scope>NUCLEOTIDE SEQUENCE</scope>
    <source>
        <strain evidence="7">CHK179-28034</strain>
    </source>
</reference>
<dbReference type="GO" id="GO:0047804">
    <property type="term" value="F:cysteine-S-conjugate beta-lyase activity"/>
    <property type="evidence" value="ECO:0007669"/>
    <property type="project" value="UniProtKB-EC"/>
</dbReference>
<keyword evidence="3" id="KW-0663">Pyridoxal phosphate</keyword>
<dbReference type="InterPro" id="IPR015424">
    <property type="entry name" value="PyrdxlP-dep_Trfase"/>
</dbReference>
<reference evidence="7" key="2">
    <citation type="submission" date="2021-04" db="EMBL/GenBank/DDBJ databases">
        <authorList>
            <person name="Gilroy R."/>
        </authorList>
    </citation>
    <scope>NUCLEOTIDE SEQUENCE</scope>
    <source>
        <strain evidence="7">CHK179-28034</strain>
    </source>
</reference>
<dbReference type="InterPro" id="IPR051798">
    <property type="entry name" value="Class-II_PLP-Dep_Aminotrans"/>
</dbReference>
<proteinExistence type="inferred from homology"/>
<dbReference type="EMBL" id="DXBR01000085">
    <property type="protein sequence ID" value="HIZ40074.1"/>
    <property type="molecule type" value="Genomic_DNA"/>
</dbReference>
<dbReference type="InterPro" id="IPR015421">
    <property type="entry name" value="PyrdxlP-dep_Trfase_major"/>
</dbReference>
<gene>
    <name evidence="7" type="ORF">H9968_09170</name>
</gene>
<dbReference type="InterPro" id="IPR015422">
    <property type="entry name" value="PyrdxlP-dep_Trfase_small"/>
</dbReference>
<evidence type="ECO:0000256" key="5">
    <source>
        <dbReference type="ARBA" id="ARBA00037974"/>
    </source>
</evidence>
<dbReference type="EC" id="4.4.1.13" evidence="2"/>
<dbReference type="GO" id="GO:0030170">
    <property type="term" value="F:pyridoxal phosphate binding"/>
    <property type="evidence" value="ECO:0007669"/>
    <property type="project" value="InterPro"/>
</dbReference>
<evidence type="ECO:0000256" key="1">
    <source>
        <dbReference type="ARBA" id="ARBA00001933"/>
    </source>
</evidence>
<dbReference type="SUPFAM" id="SSF53383">
    <property type="entry name" value="PLP-dependent transferases"/>
    <property type="match status" value="1"/>
</dbReference>
<comment type="cofactor">
    <cofactor evidence="1">
        <name>pyridoxal 5'-phosphate</name>
        <dbReference type="ChEBI" id="CHEBI:597326"/>
    </cofactor>
</comment>
<dbReference type="Proteomes" id="UP000824049">
    <property type="component" value="Unassembled WGS sequence"/>
</dbReference>
<protein>
    <recommendedName>
        <fullName evidence="2">cysteine-S-conjugate beta-lyase</fullName>
        <ecNumber evidence="2">4.4.1.13</ecNumber>
    </recommendedName>
</protein>
<keyword evidence="7" id="KW-0808">Transferase</keyword>
<sequence length="405" mass="46585">MKYDFTSIMDRRGKDALAIDGIGADKVWGNEPDEPKEGFDFIPMWVADMNFPTCPSVTETVIERLRHPAFGYFRPSEEYYNSIIRWQEKHFDVTGLKKEHIGYENGVHGCVTSAVNVLSQPGDRILIHSPFYLGFTSDIEGLGRKSVFSPLKKDAEGVWRMDYEDMDRKLRENHIHLAIFCSPHNPCGRVWERWELEKAMEVYAANDCYVISDEIWADLTFSGHRHIPTQMVSDWSREHVIAVYAPSKTFNLAGMIGSFHVIYSDYLRDRITRYGDATHYNEMNVLSMHALIGAYKPEGSEWLGELRTVLEENTRYAVEFIKKNFHGVDVVMPQGTYMIFLDCTEYCKQSGMTIEQLVKAGWDVGVGWQDGRPFGGPCHIRMNLASPASRIKEAFERLKKYVFLP</sequence>
<dbReference type="InterPro" id="IPR004839">
    <property type="entry name" value="Aminotransferase_I/II_large"/>
</dbReference>
<keyword evidence="4" id="KW-0456">Lyase</keyword>
<name>A0A9D2J910_9FIRM</name>
<accession>A0A9D2J910</accession>
<dbReference type="CDD" id="cd00609">
    <property type="entry name" value="AAT_like"/>
    <property type="match status" value="1"/>
</dbReference>
<evidence type="ECO:0000259" key="6">
    <source>
        <dbReference type="Pfam" id="PF00155"/>
    </source>
</evidence>
<comment type="similarity">
    <text evidence="5">Belongs to the class-II pyridoxal-phosphate-dependent aminotransferase family. MalY/PatB cystathionine beta-lyase subfamily.</text>
</comment>
<dbReference type="PANTHER" id="PTHR43525:SF1">
    <property type="entry name" value="PROTEIN MALY"/>
    <property type="match status" value="1"/>
</dbReference>
<evidence type="ECO:0000256" key="3">
    <source>
        <dbReference type="ARBA" id="ARBA00022898"/>
    </source>
</evidence>
<keyword evidence="7" id="KW-0032">Aminotransferase</keyword>
<organism evidence="7 8">
    <name type="scientific">Candidatus Anaerobutyricum stercoris</name>
    <dbReference type="NCBI Taxonomy" id="2838457"/>
    <lineage>
        <taxon>Bacteria</taxon>
        <taxon>Bacillati</taxon>
        <taxon>Bacillota</taxon>
        <taxon>Clostridia</taxon>
        <taxon>Lachnospirales</taxon>
        <taxon>Lachnospiraceae</taxon>
        <taxon>Anaerobutyricum</taxon>
    </lineage>
</organism>
<evidence type="ECO:0000313" key="7">
    <source>
        <dbReference type="EMBL" id="HIZ40074.1"/>
    </source>
</evidence>
<dbReference type="GO" id="GO:0008483">
    <property type="term" value="F:transaminase activity"/>
    <property type="evidence" value="ECO:0007669"/>
    <property type="project" value="UniProtKB-KW"/>
</dbReference>
<evidence type="ECO:0000313" key="8">
    <source>
        <dbReference type="Proteomes" id="UP000824049"/>
    </source>
</evidence>
<comment type="caution">
    <text evidence="7">The sequence shown here is derived from an EMBL/GenBank/DDBJ whole genome shotgun (WGS) entry which is preliminary data.</text>
</comment>
<dbReference type="PANTHER" id="PTHR43525">
    <property type="entry name" value="PROTEIN MALY"/>
    <property type="match status" value="1"/>
</dbReference>
<feature type="domain" description="Aminotransferase class I/classII large" evidence="6">
    <location>
        <begin position="48"/>
        <end position="398"/>
    </location>
</feature>